<dbReference type="PROSITE" id="PS00211">
    <property type="entry name" value="ABC_TRANSPORTER_1"/>
    <property type="match status" value="1"/>
</dbReference>
<keyword evidence="8" id="KW-1185">Reference proteome</keyword>
<dbReference type="CDD" id="cd03224">
    <property type="entry name" value="ABC_TM1139_LivF_branched"/>
    <property type="match status" value="1"/>
</dbReference>
<evidence type="ECO:0000313" key="8">
    <source>
        <dbReference type="Proteomes" id="UP001595799"/>
    </source>
</evidence>
<comment type="similarity">
    <text evidence="1">Belongs to the ABC transporter superfamily.</text>
</comment>
<dbReference type="SUPFAM" id="SSF52540">
    <property type="entry name" value="P-loop containing nucleoside triphosphate hydrolases"/>
    <property type="match status" value="1"/>
</dbReference>
<comment type="caution">
    <text evidence="7">The sequence shown here is derived from an EMBL/GenBank/DDBJ whole genome shotgun (WGS) entry which is preliminary data.</text>
</comment>
<dbReference type="InterPro" id="IPR027417">
    <property type="entry name" value="P-loop_NTPase"/>
</dbReference>
<gene>
    <name evidence="7" type="ORF">ACFOW6_02255</name>
</gene>
<keyword evidence="4 7" id="KW-0067">ATP-binding</keyword>
<dbReference type="SMART" id="SM00382">
    <property type="entry name" value="AAA"/>
    <property type="match status" value="1"/>
</dbReference>
<dbReference type="RefSeq" id="WP_382420698.1">
    <property type="nucleotide sequence ID" value="NZ_JBHSCW010000001.1"/>
</dbReference>
<sequence length="238" mass="26438">MENNNPVLELDNVKSGYQNIPVINGVSLALPPKDVLFLFGRNGVGKTTLLKTICGLLKTRSGQIKLNQEDCTNWPTHKRARHGIAYVPQGRGIFPKHTVRQNLVAGLRACPDRNADIPEQVFEYFPILKERINQAGGTLSGGQQQMLAIARALCGRPNILLLDEPTEGIQPSIVQTLQEIVRTIVEEHHVSVLLVEQNFEFGIELATHCMVMDKGEIVKEGDASEFRNEEVLEEILAL</sequence>
<proteinExistence type="inferred from homology"/>
<dbReference type="GO" id="GO:0005524">
    <property type="term" value="F:ATP binding"/>
    <property type="evidence" value="ECO:0007669"/>
    <property type="project" value="UniProtKB-KW"/>
</dbReference>
<evidence type="ECO:0000256" key="2">
    <source>
        <dbReference type="ARBA" id="ARBA00022448"/>
    </source>
</evidence>
<evidence type="ECO:0000256" key="4">
    <source>
        <dbReference type="ARBA" id="ARBA00022840"/>
    </source>
</evidence>
<dbReference type="InterPro" id="IPR052156">
    <property type="entry name" value="BCAA_Transport_ATP-bd_LivF"/>
</dbReference>
<dbReference type="PROSITE" id="PS50893">
    <property type="entry name" value="ABC_TRANSPORTER_2"/>
    <property type="match status" value="1"/>
</dbReference>
<keyword evidence="3" id="KW-0547">Nucleotide-binding</keyword>
<dbReference type="InterPro" id="IPR003593">
    <property type="entry name" value="AAA+_ATPase"/>
</dbReference>
<evidence type="ECO:0000259" key="6">
    <source>
        <dbReference type="PROSITE" id="PS50893"/>
    </source>
</evidence>
<evidence type="ECO:0000256" key="5">
    <source>
        <dbReference type="ARBA" id="ARBA00022970"/>
    </source>
</evidence>
<keyword evidence="2" id="KW-0813">Transport</keyword>
<protein>
    <submittedName>
        <fullName evidence="7">ABC transporter ATP-binding protein</fullName>
    </submittedName>
</protein>
<name>A0ABV8UIN5_9PROT</name>
<dbReference type="InterPro" id="IPR017871">
    <property type="entry name" value="ABC_transporter-like_CS"/>
</dbReference>
<evidence type="ECO:0000313" key="7">
    <source>
        <dbReference type="EMBL" id="MFC4350359.1"/>
    </source>
</evidence>
<reference evidence="8" key="1">
    <citation type="journal article" date="2019" name="Int. J. Syst. Evol. Microbiol.">
        <title>The Global Catalogue of Microorganisms (GCM) 10K type strain sequencing project: providing services to taxonomists for standard genome sequencing and annotation.</title>
        <authorList>
            <consortium name="The Broad Institute Genomics Platform"/>
            <consortium name="The Broad Institute Genome Sequencing Center for Infectious Disease"/>
            <person name="Wu L."/>
            <person name="Ma J."/>
        </authorList>
    </citation>
    <scope>NUCLEOTIDE SEQUENCE [LARGE SCALE GENOMIC DNA]</scope>
    <source>
        <strain evidence="8">CECT 8472</strain>
    </source>
</reference>
<dbReference type="EMBL" id="JBHSCW010000001">
    <property type="protein sequence ID" value="MFC4350359.1"/>
    <property type="molecule type" value="Genomic_DNA"/>
</dbReference>
<dbReference type="PANTHER" id="PTHR43820">
    <property type="entry name" value="HIGH-AFFINITY BRANCHED-CHAIN AMINO ACID TRANSPORT ATP-BINDING PROTEIN LIVF"/>
    <property type="match status" value="1"/>
</dbReference>
<dbReference type="Proteomes" id="UP001595799">
    <property type="component" value="Unassembled WGS sequence"/>
</dbReference>
<feature type="domain" description="ABC transporter" evidence="6">
    <location>
        <begin position="8"/>
        <end position="235"/>
    </location>
</feature>
<keyword evidence="5" id="KW-0029">Amino-acid transport</keyword>
<dbReference type="Pfam" id="PF00005">
    <property type="entry name" value="ABC_tran"/>
    <property type="match status" value="1"/>
</dbReference>
<accession>A0ABV8UIN5</accession>
<dbReference type="PANTHER" id="PTHR43820:SF5">
    <property type="entry name" value="HIGH-AFFINITY BRANCHED-CHAIN AMINO ACID TRANSPORT ATP-BINDING PROTEIN"/>
    <property type="match status" value="1"/>
</dbReference>
<evidence type="ECO:0000256" key="3">
    <source>
        <dbReference type="ARBA" id="ARBA00022741"/>
    </source>
</evidence>
<dbReference type="Gene3D" id="3.40.50.300">
    <property type="entry name" value="P-loop containing nucleotide triphosphate hydrolases"/>
    <property type="match status" value="1"/>
</dbReference>
<dbReference type="InterPro" id="IPR003439">
    <property type="entry name" value="ABC_transporter-like_ATP-bd"/>
</dbReference>
<evidence type="ECO:0000256" key="1">
    <source>
        <dbReference type="ARBA" id="ARBA00005417"/>
    </source>
</evidence>
<organism evidence="7 8">
    <name type="scientific">Fodinicurvata halophila</name>
    <dbReference type="NCBI Taxonomy" id="1419723"/>
    <lineage>
        <taxon>Bacteria</taxon>
        <taxon>Pseudomonadati</taxon>
        <taxon>Pseudomonadota</taxon>
        <taxon>Alphaproteobacteria</taxon>
        <taxon>Rhodospirillales</taxon>
        <taxon>Rhodovibrionaceae</taxon>
        <taxon>Fodinicurvata</taxon>
    </lineage>
</organism>